<accession>A0A4Y7RH51</accession>
<dbReference type="EMBL" id="QFGA01000001">
    <property type="protein sequence ID" value="TEB08335.1"/>
    <property type="molecule type" value="Genomic_DNA"/>
</dbReference>
<keyword evidence="2" id="KW-1185">Reference proteome</keyword>
<proteinExistence type="predicted"/>
<evidence type="ECO:0000313" key="2">
    <source>
        <dbReference type="Proteomes" id="UP000298324"/>
    </source>
</evidence>
<organism evidence="1 2">
    <name type="scientific">Pelotomaculum schinkii</name>
    <dbReference type="NCBI Taxonomy" id="78350"/>
    <lineage>
        <taxon>Bacteria</taxon>
        <taxon>Bacillati</taxon>
        <taxon>Bacillota</taxon>
        <taxon>Clostridia</taxon>
        <taxon>Eubacteriales</taxon>
        <taxon>Desulfotomaculaceae</taxon>
        <taxon>Pelotomaculum</taxon>
    </lineage>
</organism>
<name>A0A4Y7RH51_9FIRM</name>
<reference evidence="1 2" key="1">
    <citation type="journal article" date="2018" name="Environ. Microbiol.">
        <title>Novel energy conservation strategies and behaviour of Pelotomaculum schinkii driving syntrophic propionate catabolism.</title>
        <authorList>
            <person name="Hidalgo-Ahumada C.A.P."/>
            <person name="Nobu M.K."/>
            <person name="Narihiro T."/>
            <person name="Tamaki H."/>
            <person name="Liu W.T."/>
            <person name="Kamagata Y."/>
            <person name="Stams A.J.M."/>
            <person name="Imachi H."/>
            <person name="Sousa D.Z."/>
        </authorList>
    </citation>
    <scope>NUCLEOTIDE SEQUENCE [LARGE SCALE GENOMIC DNA]</scope>
    <source>
        <strain evidence="1 2">HH</strain>
    </source>
</reference>
<sequence length="301" mass="32990">MVLITSLRSIKILGNGVVDLEPWAGKQMWIWELELAEKGVINNIINKAVSLGLTGLLVKAWDGKNYWNQLDKIAGPAKNAGLIVGAWGYSYGNNISGEITCMEKAVKGGADWLVIDAEIEYENQNGEKKAAALSGGISSSSIMKNVKLGYSTFALPVYHAQFPYKKFSAFCDVALPQVYWGDFRMAPEDALKDCVQQYSQFGLQMAPVGQSYGDIKFGEITRFIKTAGELGMPGISFWSWQHASDVMLNEIKSLEYASASPWAGASWNKAKLKGIMDGTEPQGNVTREMLAVVLDRLGLLE</sequence>
<gene>
    <name evidence="1" type="ORF">Psch_01896</name>
</gene>
<comment type="caution">
    <text evidence="1">The sequence shown here is derived from an EMBL/GenBank/DDBJ whole genome shotgun (WGS) entry which is preliminary data.</text>
</comment>
<dbReference type="AlphaFoldDB" id="A0A4Y7RH51"/>
<evidence type="ECO:0000313" key="1">
    <source>
        <dbReference type="EMBL" id="TEB08335.1"/>
    </source>
</evidence>
<dbReference type="Proteomes" id="UP000298324">
    <property type="component" value="Unassembled WGS sequence"/>
</dbReference>
<protein>
    <submittedName>
        <fullName evidence="1">Uncharacterized protein</fullName>
    </submittedName>
</protein>